<dbReference type="PANTHER" id="PTHR43877">
    <property type="entry name" value="AMINOALKYLPHOSPHONATE N-ACETYLTRANSFERASE-RELATED-RELATED"/>
    <property type="match status" value="1"/>
</dbReference>
<organism evidence="4 5">
    <name type="scientific">Lucifera butyrica</name>
    <dbReference type="NCBI Taxonomy" id="1351585"/>
    <lineage>
        <taxon>Bacteria</taxon>
        <taxon>Bacillati</taxon>
        <taxon>Bacillota</taxon>
        <taxon>Negativicutes</taxon>
        <taxon>Veillonellales</taxon>
        <taxon>Veillonellaceae</taxon>
        <taxon>Lucifera</taxon>
    </lineage>
</organism>
<dbReference type="PROSITE" id="PS51186">
    <property type="entry name" value="GNAT"/>
    <property type="match status" value="1"/>
</dbReference>
<dbReference type="InterPro" id="IPR050832">
    <property type="entry name" value="Bact_Acetyltransf"/>
</dbReference>
<dbReference type="AlphaFoldDB" id="A0A498RDD0"/>
<keyword evidence="5" id="KW-1185">Reference proteome</keyword>
<sequence>MNKNFVIRTGALPDIDKLTDLLRVLFTIETDFVFDAEQQRRGLELILKDNTRGCLLVAEVEQEIIGMCTAQLLVSTAAGGMKALVEDLVVAERYRSKGVGKQLLQAIEMWAVSKGAKRLDLLADRSNTPALEFYRQVGWQTTELICLQRKIIKTPI</sequence>
<evidence type="ECO:0000313" key="4">
    <source>
        <dbReference type="EMBL" id="VBB09564.1"/>
    </source>
</evidence>
<proteinExistence type="predicted"/>
<evidence type="ECO:0000259" key="3">
    <source>
        <dbReference type="PROSITE" id="PS51186"/>
    </source>
</evidence>
<dbReference type="GO" id="GO:0016747">
    <property type="term" value="F:acyltransferase activity, transferring groups other than amino-acyl groups"/>
    <property type="evidence" value="ECO:0007669"/>
    <property type="project" value="InterPro"/>
</dbReference>
<accession>A0A498RDD0</accession>
<dbReference type="Gene3D" id="3.40.630.30">
    <property type="match status" value="1"/>
</dbReference>
<dbReference type="OrthoDB" id="9797826at2"/>
<dbReference type="SUPFAM" id="SSF55729">
    <property type="entry name" value="Acyl-CoA N-acyltransferases (Nat)"/>
    <property type="match status" value="1"/>
</dbReference>
<evidence type="ECO:0000313" key="5">
    <source>
        <dbReference type="Proteomes" id="UP000277811"/>
    </source>
</evidence>
<dbReference type="InterPro" id="IPR000182">
    <property type="entry name" value="GNAT_dom"/>
</dbReference>
<dbReference type="EMBL" id="UPPP01000127">
    <property type="protein sequence ID" value="VBB09564.1"/>
    <property type="molecule type" value="Genomic_DNA"/>
</dbReference>
<dbReference type="Pfam" id="PF00583">
    <property type="entry name" value="Acetyltransf_1"/>
    <property type="match status" value="1"/>
</dbReference>
<reference evidence="4 5" key="1">
    <citation type="submission" date="2018-06" db="EMBL/GenBank/DDBJ databases">
        <authorList>
            <person name="Strepis N."/>
        </authorList>
    </citation>
    <scope>NUCLEOTIDE SEQUENCE [LARGE SCALE GENOMIC DNA]</scope>
    <source>
        <strain evidence="4">LUCI</strain>
    </source>
</reference>
<keyword evidence="2 4" id="KW-0012">Acyltransferase</keyword>
<dbReference type="CDD" id="cd04301">
    <property type="entry name" value="NAT_SF"/>
    <property type="match status" value="1"/>
</dbReference>
<dbReference type="PANTHER" id="PTHR43877:SF2">
    <property type="entry name" value="AMINOALKYLPHOSPHONATE N-ACETYLTRANSFERASE-RELATED"/>
    <property type="match status" value="1"/>
</dbReference>
<name>A0A498RDD0_9FIRM</name>
<gene>
    <name evidence="4" type="ORF">LUCI_4859</name>
</gene>
<evidence type="ECO:0000256" key="1">
    <source>
        <dbReference type="ARBA" id="ARBA00022679"/>
    </source>
</evidence>
<evidence type="ECO:0000256" key="2">
    <source>
        <dbReference type="ARBA" id="ARBA00023315"/>
    </source>
</evidence>
<dbReference type="Proteomes" id="UP000277811">
    <property type="component" value="Unassembled WGS sequence"/>
</dbReference>
<feature type="domain" description="N-acetyltransferase" evidence="3">
    <location>
        <begin position="5"/>
        <end position="156"/>
    </location>
</feature>
<dbReference type="InterPro" id="IPR016181">
    <property type="entry name" value="Acyl_CoA_acyltransferase"/>
</dbReference>
<protein>
    <submittedName>
        <fullName evidence="4">Acyl-coa n-acyltransferase</fullName>
    </submittedName>
</protein>
<keyword evidence="1 4" id="KW-0808">Transferase</keyword>